<evidence type="ECO:0000256" key="1">
    <source>
        <dbReference type="SAM" id="Coils"/>
    </source>
</evidence>
<reference evidence="2 3" key="1">
    <citation type="submission" date="2024-07" db="EMBL/GenBank/DDBJ databases">
        <title>Uliginosibacterium paludis KCTC:42655.</title>
        <authorList>
            <person name="Kim M.K."/>
        </authorList>
    </citation>
    <scope>NUCLEOTIDE SEQUENCE [LARGE SCALE GENOMIC DNA]</scope>
    <source>
        <strain evidence="2 3">KCTC 42655</strain>
    </source>
</reference>
<dbReference type="EMBL" id="JBEWLZ010000014">
    <property type="protein sequence ID" value="MET1491640.1"/>
    <property type="molecule type" value="Genomic_DNA"/>
</dbReference>
<keyword evidence="3" id="KW-1185">Reference proteome</keyword>
<dbReference type="Proteomes" id="UP001548590">
    <property type="component" value="Unassembled WGS sequence"/>
</dbReference>
<proteinExistence type="predicted"/>
<protein>
    <submittedName>
        <fullName evidence="2">Uncharacterized protein</fullName>
    </submittedName>
</protein>
<sequence>MIADLPDESFEHLSIPRLGRRDREAFVARKLAQCFPDSRYATAVVAGAQNAKLTDHRVILTGIPHPEPLDLWLGLMLQEAIAVSAVLTPALLCKQILKLGEIQAPHGLLICLHGSRQRHIYFNSDQPCFTRLIPQQHDMATASPENCHREIRQTLQYLWSKRLLERGDALPVLLLTDAATARALLPTLSADPLLKTRHLLPDTVPSQAGLPVEVPSSIDREILVRAAASRKRSPQLAPPDIRKHARAREFSRKLSVCCLILALPLLAASFHLHSRIHEARQQAADLNAARQHQESDLHALEALLPPTISDAETLRGFSRLWDTATAQRQLPGALLSQISQSLERFPDIEAESVEWHSESPALTTDSRKTELKLNAYLAGRYHKTPAEAQSRMLDLHADIRAGDFNDIEIPPPPDVEMSLSGSDQPDIFHFSLRLNSSGKRES</sequence>
<evidence type="ECO:0000313" key="2">
    <source>
        <dbReference type="EMBL" id="MET1491640.1"/>
    </source>
</evidence>
<comment type="caution">
    <text evidence="2">The sequence shown here is derived from an EMBL/GenBank/DDBJ whole genome shotgun (WGS) entry which is preliminary data.</text>
</comment>
<evidence type="ECO:0000313" key="3">
    <source>
        <dbReference type="Proteomes" id="UP001548590"/>
    </source>
</evidence>
<organism evidence="2 3">
    <name type="scientific">Uliginosibacterium paludis</name>
    <dbReference type="NCBI Taxonomy" id="1615952"/>
    <lineage>
        <taxon>Bacteria</taxon>
        <taxon>Pseudomonadati</taxon>
        <taxon>Pseudomonadota</taxon>
        <taxon>Betaproteobacteria</taxon>
        <taxon>Rhodocyclales</taxon>
        <taxon>Zoogloeaceae</taxon>
        <taxon>Uliginosibacterium</taxon>
    </lineage>
</organism>
<feature type="coiled-coil region" evidence="1">
    <location>
        <begin position="276"/>
        <end position="303"/>
    </location>
</feature>
<name>A0ABV2CUN9_9RHOO</name>
<gene>
    <name evidence="2" type="ORF">ABVT11_17510</name>
</gene>
<accession>A0ABV2CUN9</accession>
<keyword evidence="1" id="KW-0175">Coiled coil</keyword>
<dbReference type="RefSeq" id="WP_345928274.1">
    <property type="nucleotide sequence ID" value="NZ_JBDIVF010000005.1"/>
</dbReference>